<organism evidence="2 3">
    <name type="scientific">Catenuloplanes indicus</name>
    <dbReference type="NCBI Taxonomy" id="137267"/>
    <lineage>
        <taxon>Bacteria</taxon>
        <taxon>Bacillati</taxon>
        <taxon>Actinomycetota</taxon>
        <taxon>Actinomycetes</taxon>
        <taxon>Micromonosporales</taxon>
        <taxon>Micromonosporaceae</taxon>
        <taxon>Catenuloplanes</taxon>
    </lineage>
</organism>
<dbReference type="InterPro" id="IPR034660">
    <property type="entry name" value="DinB/YfiT-like"/>
</dbReference>
<evidence type="ECO:0000256" key="1">
    <source>
        <dbReference type="SAM" id="MobiDB-lite"/>
    </source>
</evidence>
<sequence length="198" mass="21205">MTAGKPSGGTSGIPPRPPGTTTRDTAVAPAPAVAGPRRRPRTRDVGPGWTDPGETATLRGFLDYLRNSVVEKVADVPEPEVRAAGVPSGTSLLGLVKHLTAVERFYFLGEPITNLRRTMRPARGETVEGLIADYRRAVAEADEVIDGWTDLAGPAPRPPGRGLPPTQRWVLTHMIEETARHAGHADIIREQIDGSTGR</sequence>
<dbReference type="Proteomes" id="UP001240236">
    <property type="component" value="Unassembled WGS sequence"/>
</dbReference>
<accession>A0AAE3W3G1</accession>
<proteinExistence type="predicted"/>
<dbReference type="InterPro" id="IPR007061">
    <property type="entry name" value="MST-like"/>
</dbReference>
<gene>
    <name evidence="2" type="ORF">J2S42_005510</name>
</gene>
<dbReference type="SUPFAM" id="SSF109854">
    <property type="entry name" value="DinB/YfiT-like putative metalloenzymes"/>
    <property type="match status" value="1"/>
</dbReference>
<dbReference type="AlphaFoldDB" id="A0AAE3W3G1"/>
<comment type="caution">
    <text evidence="2">The sequence shown here is derived from an EMBL/GenBank/DDBJ whole genome shotgun (WGS) entry which is preliminary data.</text>
</comment>
<protein>
    <recommendedName>
        <fullName evidence="4">Mini-circle protein</fullName>
    </recommendedName>
</protein>
<feature type="compositionally biased region" description="Low complexity" evidence="1">
    <location>
        <begin position="19"/>
        <end position="35"/>
    </location>
</feature>
<dbReference type="Gene3D" id="1.20.120.450">
    <property type="entry name" value="dinb family like domain"/>
    <property type="match status" value="1"/>
</dbReference>
<reference evidence="2 3" key="1">
    <citation type="submission" date="2023-07" db="EMBL/GenBank/DDBJ databases">
        <title>Sequencing the genomes of 1000 actinobacteria strains.</title>
        <authorList>
            <person name="Klenk H.-P."/>
        </authorList>
    </citation>
    <scope>NUCLEOTIDE SEQUENCE [LARGE SCALE GENOMIC DNA]</scope>
    <source>
        <strain evidence="2 3">DSM 44709</strain>
    </source>
</reference>
<name>A0AAE3W3G1_9ACTN</name>
<dbReference type="EMBL" id="JAUSUZ010000001">
    <property type="protein sequence ID" value="MDQ0368841.1"/>
    <property type="molecule type" value="Genomic_DNA"/>
</dbReference>
<evidence type="ECO:0000313" key="2">
    <source>
        <dbReference type="EMBL" id="MDQ0368841.1"/>
    </source>
</evidence>
<evidence type="ECO:0008006" key="4">
    <source>
        <dbReference type="Google" id="ProtNLM"/>
    </source>
</evidence>
<feature type="region of interest" description="Disordered" evidence="1">
    <location>
        <begin position="1"/>
        <end position="52"/>
    </location>
</feature>
<feature type="compositionally biased region" description="Gly residues" evidence="1">
    <location>
        <begin position="1"/>
        <end position="11"/>
    </location>
</feature>
<evidence type="ECO:0000313" key="3">
    <source>
        <dbReference type="Proteomes" id="UP001240236"/>
    </source>
</evidence>
<keyword evidence="3" id="KW-1185">Reference proteome</keyword>
<dbReference type="RefSeq" id="WP_307243634.1">
    <property type="nucleotide sequence ID" value="NZ_JAUSUZ010000001.1"/>
</dbReference>
<dbReference type="Pfam" id="PF04978">
    <property type="entry name" value="MST"/>
    <property type="match status" value="1"/>
</dbReference>